<dbReference type="GO" id="GO:0006261">
    <property type="term" value="P:DNA-templated DNA replication"/>
    <property type="evidence" value="ECO:0007669"/>
    <property type="project" value="TreeGrafter"/>
</dbReference>
<dbReference type="Pfam" id="PF13177">
    <property type="entry name" value="DNA_pol3_delta2"/>
    <property type="match status" value="1"/>
</dbReference>
<evidence type="ECO:0000256" key="4">
    <source>
        <dbReference type="ARBA" id="ARBA00022695"/>
    </source>
</evidence>
<gene>
    <name evidence="9" type="ORF">HMPREF3229_01810</name>
</gene>
<dbReference type="GO" id="GO:0009360">
    <property type="term" value="C:DNA polymerase III complex"/>
    <property type="evidence" value="ECO:0007669"/>
    <property type="project" value="InterPro"/>
</dbReference>
<dbReference type="PANTHER" id="PTHR11669:SF8">
    <property type="entry name" value="DNA POLYMERASE III SUBUNIT DELTA"/>
    <property type="match status" value="1"/>
</dbReference>
<dbReference type="Pfam" id="PF09115">
    <property type="entry name" value="DNApol3-delta_C"/>
    <property type="match status" value="1"/>
</dbReference>
<dbReference type="InterPro" id="IPR015199">
    <property type="entry name" value="DNA_pol_III_delta_C"/>
</dbReference>
<evidence type="ECO:0000256" key="5">
    <source>
        <dbReference type="ARBA" id="ARBA00022705"/>
    </source>
</evidence>
<evidence type="ECO:0000313" key="10">
    <source>
        <dbReference type="Proteomes" id="UP000070174"/>
    </source>
</evidence>
<dbReference type="GO" id="GO:0003887">
    <property type="term" value="F:DNA-directed DNA polymerase activity"/>
    <property type="evidence" value="ECO:0007669"/>
    <property type="project" value="UniProtKB-KW"/>
</dbReference>
<dbReference type="PANTHER" id="PTHR11669">
    <property type="entry name" value="REPLICATION FACTOR C / DNA POLYMERASE III GAMMA-TAU SUBUNIT"/>
    <property type="match status" value="1"/>
</dbReference>
<accession>A0A133PGU3</accession>
<name>A0A133PGU3_9FIRM</name>
<dbReference type="SUPFAM" id="SSF52540">
    <property type="entry name" value="P-loop containing nucleoside triphosphate hydrolases"/>
    <property type="match status" value="1"/>
</dbReference>
<evidence type="ECO:0000256" key="3">
    <source>
        <dbReference type="ARBA" id="ARBA00022679"/>
    </source>
</evidence>
<keyword evidence="3" id="KW-0808">Transferase</keyword>
<organism evidence="9">
    <name type="scientific">Peptoniphilus harei</name>
    <dbReference type="NCBI Taxonomy" id="54005"/>
    <lineage>
        <taxon>Bacteria</taxon>
        <taxon>Bacillati</taxon>
        <taxon>Bacillota</taxon>
        <taxon>Tissierellia</taxon>
        <taxon>Tissierellales</taxon>
        <taxon>Peptoniphilaceae</taxon>
        <taxon>Peptoniphilus</taxon>
    </lineage>
</organism>
<dbReference type="EC" id="2.7.7.7" evidence="1"/>
<dbReference type="GO" id="GO:0003677">
    <property type="term" value="F:DNA binding"/>
    <property type="evidence" value="ECO:0007669"/>
    <property type="project" value="InterPro"/>
</dbReference>
<comment type="catalytic activity">
    <reaction evidence="7">
        <text>DNA(n) + a 2'-deoxyribonucleoside 5'-triphosphate = DNA(n+1) + diphosphate</text>
        <dbReference type="Rhea" id="RHEA:22508"/>
        <dbReference type="Rhea" id="RHEA-COMP:17339"/>
        <dbReference type="Rhea" id="RHEA-COMP:17340"/>
        <dbReference type="ChEBI" id="CHEBI:33019"/>
        <dbReference type="ChEBI" id="CHEBI:61560"/>
        <dbReference type="ChEBI" id="CHEBI:173112"/>
        <dbReference type="EC" id="2.7.7.7"/>
    </reaction>
</comment>
<dbReference type="InterPro" id="IPR050238">
    <property type="entry name" value="DNA_Rep/Repair_Clamp_Loader"/>
</dbReference>
<evidence type="ECO:0000256" key="2">
    <source>
        <dbReference type="ARBA" id="ARBA00014363"/>
    </source>
</evidence>
<dbReference type="Proteomes" id="UP000070174">
    <property type="component" value="Unassembled WGS sequence"/>
</dbReference>
<dbReference type="AlphaFoldDB" id="A0A133PGU3"/>
<dbReference type="PATRIC" id="fig|54005.3.peg.1775"/>
<keyword evidence="4" id="KW-0548">Nucleotidyltransferase</keyword>
<evidence type="ECO:0000259" key="8">
    <source>
        <dbReference type="Pfam" id="PF09115"/>
    </source>
</evidence>
<evidence type="ECO:0000256" key="7">
    <source>
        <dbReference type="ARBA" id="ARBA00049244"/>
    </source>
</evidence>
<comment type="caution">
    <text evidence="9">The sequence shown here is derived from an EMBL/GenBank/DDBJ whole genome shotgun (WGS) entry which is preliminary data.</text>
</comment>
<dbReference type="RefSeq" id="WP_005953809.1">
    <property type="nucleotide sequence ID" value="NZ_KQ957105.1"/>
</dbReference>
<proteinExistence type="predicted"/>
<reference evidence="9 10" key="1">
    <citation type="submission" date="2016-01" db="EMBL/GenBank/DDBJ databases">
        <authorList>
            <person name="Oliw E.H."/>
        </authorList>
    </citation>
    <scope>NUCLEOTIDE SEQUENCE [LARGE SCALE GENOMIC DNA]</scope>
    <source>
        <strain evidence="9 10">CMW7756A</strain>
    </source>
</reference>
<sequence length="312" mass="36159">MFLENKSVINSLEGDLINKSYSHAYLFSGSKGIGKFSHAKNFARSILKETPEGIRFFSGIDDFEDADLFVVQKKDTIKKQDIEEIIENSFSKPFSGSHKIVIIDDFDRVTAEGQNALLKTLEEPMDYLILILISSNMRNILPTIISRCRILKFQDLTQDRLEEFLLSRKLSPRNAKLFSRLSNGDVSLAIKYSEDPELLSKREDIINMTDRIIRKTEFIFDEMKFFKDKKDDFNDILNFMIIWYLDLVYMKSGREDFVVNIDKLDLLKLQDLSIDRAIHSYDALINALGRKEKNVNFDLNIEKLLIDLGGVR</sequence>
<protein>
    <recommendedName>
        <fullName evidence="2">DNA polymerase III subunit delta'</fullName>
        <ecNumber evidence="1">2.7.7.7</ecNumber>
    </recommendedName>
</protein>
<dbReference type="InterPro" id="IPR027417">
    <property type="entry name" value="P-loop_NTPase"/>
</dbReference>
<evidence type="ECO:0000313" key="9">
    <source>
        <dbReference type="EMBL" id="KXA27741.1"/>
    </source>
</evidence>
<dbReference type="EMBL" id="LRQE01000050">
    <property type="protein sequence ID" value="KXA27741.1"/>
    <property type="molecule type" value="Genomic_DNA"/>
</dbReference>
<feature type="domain" description="DNA polymerase III delta subunit C-terminal" evidence="8">
    <location>
        <begin position="197"/>
        <end position="308"/>
    </location>
</feature>
<dbReference type="Gene3D" id="3.40.50.300">
    <property type="entry name" value="P-loop containing nucleotide triphosphate hydrolases"/>
    <property type="match status" value="1"/>
</dbReference>
<evidence type="ECO:0000256" key="1">
    <source>
        <dbReference type="ARBA" id="ARBA00012417"/>
    </source>
</evidence>
<keyword evidence="6" id="KW-0239">DNA-directed DNA polymerase</keyword>
<keyword evidence="5" id="KW-0235">DNA replication</keyword>
<evidence type="ECO:0000256" key="6">
    <source>
        <dbReference type="ARBA" id="ARBA00022932"/>
    </source>
</evidence>